<evidence type="ECO:0000313" key="2">
    <source>
        <dbReference type="Proteomes" id="UP000536179"/>
    </source>
</evidence>
<reference evidence="1 2" key="1">
    <citation type="submission" date="2020-08" db="EMBL/GenBank/DDBJ databases">
        <title>Genomic Encyclopedia of Type Strains, Phase III (KMG-III): the genomes of soil and plant-associated and newly described type strains.</title>
        <authorList>
            <person name="Whitman W."/>
        </authorList>
    </citation>
    <scope>NUCLEOTIDE SEQUENCE [LARGE SCALE GENOMIC DNA]</scope>
    <source>
        <strain evidence="1 2">CECT 8075</strain>
    </source>
</reference>
<dbReference type="EMBL" id="JACHXU010000020">
    <property type="protein sequence ID" value="MBB3209073.1"/>
    <property type="molecule type" value="Genomic_DNA"/>
</dbReference>
<protein>
    <submittedName>
        <fullName evidence="1">Uncharacterized protein</fullName>
    </submittedName>
</protein>
<proteinExistence type="predicted"/>
<gene>
    <name evidence="1" type="ORF">FHS27_004909</name>
</gene>
<dbReference type="Proteomes" id="UP000536179">
    <property type="component" value="Unassembled WGS sequence"/>
</dbReference>
<name>A0A7W5E2T5_9BACT</name>
<sequence>MNKRRRMQILQLRAPLAFATYEKSPDVSVRRSDLGKPGSHVIEVPEAIFADGV</sequence>
<keyword evidence="2" id="KW-1185">Reference proteome</keyword>
<comment type="caution">
    <text evidence="1">The sequence shown here is derived from an EMBL/GenBank/DDBJ whole genome shotgun (WGS) entry which is preliminary data.</text>
</comment>
<organism evidence="1 2">
    <name type="scientific">Aporhodopirellula rubra</name>
    <dbReference type="NCBI Taxonomy" id="980271"/>
    <lineage>
        <taxon>Bacteria</taxon>
        <taxon>Pseudomonadati</taxon>
        <taxon>Planctomycetota</taxon>
        <taxon>Planctomycetia</taxon>
        <taxon>Pirellulales</taxon>
        <taxon>Pirellulaceae</taxon>
        <taxon>Aporhodopirellula</taxon>
    </lineage>
</organism>
<evidence type="ECO:0000313" key="1">
    <source>
        <dbReference type="EMBL" id="MBB3209073.1"/>
    </source>
</evidence>
<dbReference type="AlphaFoldDB" id="A0A7W5E2T5"/>
<accession>A0A7W5E2T5</accession>